<dbReference type="InterPro" id="IPR002938">
    <property type="entry name" value="FAD-bd"/>
</dbReference>
<evidence type="ECO:0000256" key="3">
    <source>
        <dbReference type="ARBA" id="ARBA00022827"/>
    </source>
</evidence>
<dbReference type="SUPFAM" id="SSF51905">
    <property type="entry name" value="FAD/NAD(P)-binding domain"/>
    <property type="match status" value="1"/>
</dbReference>
<dbReference type="Proteomes" id="UP001364224">
    <property type="component" value="Unassembled WGS sequence"/>
</dbReference>
<evidence type="ECO:0000256" key="2">
    <source>
        <dbReference type="ARBA" id="ARBA00022630"/>
    </source>
</evidence>
<sequence length="401" mass="43884">MKNAGKPKIIVAGGGIGGLTAALSLIKRGFEVEIYEQAQILQEIGAGVQISANGMLVLHELGLATRVMEEAAHPERREIRMWNTGQAWTAFDLGAVSVQTYGHPYVTMFRPDLLGILSDAVTTAVPGALRLGHRTVGCETVGARVILRFDDGSTAEGDALIGADGIHSVIRAGLHGSDNAEFTGLVAWRGVIPMADLPPRLARSVSSNWVGPGRHVVQYPLRRGTLMNFVGVVEREDWHEESWTTPGSHADMLADFAGWHEDVQTLIAAIPQPYLWALKLRRPLPSWSVGRVTLLGDACHPTLPFLAQGAVMAIEDGYILSRALEAHGMDVAAAFRAYESARYERTSRVVNGSADNTKRFHNPLLGDPATAQAYVEREWAEDRLRERYDWMYRYDATAVPV</sequence>
<evidence type="ECO:0000256" key="4">
    <source>
        <dbReference type="ARBA" id="ARBA00023002"/>
    </source>
</evidence>
<dbReference type="SUPFAM" id="SSF54373">
    <property type="entry name" value="FAD-linked reductases, C-terminal domain"/>
    <property type="match status" value="1"/>
</dbReference>
<organism evidence="7 8">
    <name type="scientific">Bradyrhizobium algeriense</name>
    <dbReference type="NCBI Taxonomy" id="634784"/>
    <lineage>
        <taxon>Bacteria</taxon>
        <taxon>Pseudomonadati</taxon>
        <taxon>Pseudomonadota</taxon>
        <taxon>Alphaproteobacteria</taxon>
        <taxon>Hyphomicrobiales</taxon>
        <taxon>Nitrobacteraceae</taxon>
        <taxon>Bradyrhizobium</taxon>
    </lineage>
</organism>
<evidence type="ECO:0000313" key="7">
    <source>
        <dbReference type="EMBL" id="MEH2553889.1"/>
    </source>
</evidence>
<keyword evidence="5" id="KW-0503">Monooxygenase</keyword>
<gene>
    <name evidence="7" type="ORF">V1286_001418</name>
</gene>
<evidence type="ECO:0000259" key="6">
    <source>
        <dbReference type="Pfam" id="PF01494"/>
    </source>
</evidence>
<proteinExistence type="predicted"/>
<comment type="caution">
    <text evidence="7">The sequence shown here is derived from an EMBL/GenBank/DDBJ whole genome shotgun (WGS) entry which is preliminary data.</text>
</comment>
<evidence type="ECO:0000313" key="8">
    <source>
        <dbReference type="Proteomes" id="UP001364224"/>
    </source>
</evidence>
<keyword evidence="8" id="KW-1185">Reference proteome</keyword>
<accession>A0ABU8B5U0</accession>
<keyword evidence="2" id="KW-0285">Flavoprotein</keyword>
<name>A0ABU8B5U0_9BRAD</name>
<dbReference type="EMBL" id="JAZHRV010000001">
    <property type="protein sequence ID" value="MEH2553889.1"/>
    <property type="molecule type" value="Genomic_DNA"/>
</dbReference>
<comment type="cofactor">
    <cofactor evidence="1">
        <name>FAD</name>
        <dbReference type="ChEBI" id="CHEBI:57692"/>
    </cofactor>
</comment>
<dbReference type="Pfam" id="PF01494">
    <property type="entry name" value="FAD_binding_3"/>
    <property type="match status" value="1"/>
</dbReference>
<dbReference type="InterPro" id="IPR036188">
    <property type="entry name" value="FAD/NAD-bd_sf"/>
</dbReference>
<dbReference type="EC" id="1.14.13.1" evidence="7"/>
<reference evidence="7 8" key="1">
    <citation type="submission" date="2024-02" db="EMBL/GenBank/DDBJ databases">
        <title>Adaptive strategies in a cosmopolitan and abundant soil bacterium.</title>
        <authorList>
            <person name="Carini P."/>
        </authorList>
    </citation>
    <scope>NUCLEOTIDE SEQUENCE [LARGE SCALE GENOMIC DNA]</scope>
    <source>
        <strain evidence="7 8">AZCC 1608</strain>
    </source>
</reference>
<keyword evidence="3" id="KW-0274">FAD</keyword>
<dbReference type="InterPro" id="IPR050493">
    <property type="entry name" value="FAD-dep_Monooxygenase_BioMet"/>
</dbReference>
<keyword evidence="4 7" id="KW-0560">Oxidoreductase</keyword>
<dbReference type="PANTHER" id="PTHR13789">
    <property type="entry name" value="MONOOXYGENASE"/>
    <property type="match status" value="1"/>
</dbReference>
<feature type="domain" description="FAD-binding" evidence="6">
    <location>
        <begin position="8"/>
        <end position="351"/>
    </location>
</feature>
<evidence type="ECO:0000256" key="1">
    <source>
        <dbReference type="ARBA" id="ARBA00001974"/>
    </source>
</evidence>
<dbReference type="Gene3D" id="3.50.50.60">
    <property type="entry name" value="FAD/NAD(P)-binding domain"/>
    <property type="match status" value="1"/>
</dbReference>
<protein>
    <submittedName>
        <fullName evidence="7">Salicylate hydroxylase</fullName>
        <ecNumber evidence="7">1.14.13.1</ecNumber>
    </submittedName>
</protein>
<dbReference type="PRINTS" id="PR00420">
    <property type="entry name" value="RNGMNOXGNASE"/>
</dbReference>
<dbReference type="GO" id="GO:0018658">
    <property type="term" value="F:salicylate 1-monooxygenase activity"/>
    <property type="evidence" value="ECO:0007669"/>
    <property type="project" value="UniProtKB-EC"/>
</dbReference>
<dbReference type="RefSeq" id="WP_334478461.1">
    <property type="nucleotide sequence ID" value="NZ_JAZHRV010000001.1"/>
</dbReference>
<evidence type="ECO:0000256" key="5">
    <source>
        <dbReference type="ARBA" id="ARBA00023033"/>
    </source>
</evidence>
<dbReference type="PANTHER" id="PTHR13789:SF318">
    <property type="entry name" value="GERANYLGERANYL DIPHOSPHATE REDUCTASE"/>
    <property type="match status" value="1"/>
</dbReference>